<dbReference type="InterPro" id="IPR001296">
    <property type="entry name" value="Glyco_trans_1"/>
</dbReference>
<dbReference type="GO" id="GO:0009103">
    <property type="term" value="P:lipopolysaccharide biosynthetic process"/>
    <property type="evidence" value="ECO:0007669"/>
    <property type="project" value="TreeGrafter"/>
</dbReference>
<dbReference type="CDD" id="cd03794">
    <property type="entry name" value="GT4_WbuB-like"/>
    <property type="match status" value="1"/>
</dbReference>
<evidence type="ECO:0000256" key="1">
    <source>
        <dbReference type="ARBA" id="ARBA00022679"/>
    </source>
</evidence>
<gene>
    <name evidence="4" type="ORF">DWW57_14465</name>
</gene>
<evidence type="ECO:0000313" key="5">
    <source>
        <dbReference type="Proteomes" id="UP000284243"/>
    </source>
</evidence>
<dbReference type="Proteomes" id="UP000284243">
    <property type="component" value="Unassembled WGS sequence"/>
</dbReference>
<feature type="domain" description="Glycosyl transferase family 1" evidence="2">
    <location>
        <begin position="258"/>
        <end position="402"/>
    </location>
</feature>
<sequence length="445" mass="51015">MICIIIILTLLRQYRIDPMSELKKVLIVTYYWPPAGGPAIQRTLKFVKYMRFFGWEPVILTVENGEYPAIDPSLIQEIPDNIQVYKTKAFQPFQLYRMLTGKKGNTHNNANVFGQKDKTFVERLAKWIRLNLFIPDARIGWYAYAVKAAKKIIEQEHIDLIYSSSPPHSLQLIAQKIAKQNKIKWVADFRDPWSELVHYQSYKRTWLTRKIDSHFEKSVFRSADRLVAAANDYATCIKTHVDRKIEVIYNGYDPSDFPKPKSKNTEDFLITYTGELSEDRIPHALLRALSRLEDSNIKLQFIGNTCPELKQEIQQLNLGNKVILKPYMPHIASIAELQQSDLLLLVINQVANGKGIVPGKIFEYLGTRKPILCLGDPTGEAGEIIKTTNSGFCIAHHNEEEIFILLSRLSSGVLPSLSFQIEQFERKNETGQLCDIFNTLVNKPS</sequence>
<dbReference type="PANTHER" id="PTHR46401">
    <property type="entry name" value="GLYCOSYLTRANSFERASE WBBK-RELATED"/>
    <property type="match status" value="1"/>
</dbReference>
<accession>A0A412TM95</accession>
<evidence type="ECO:0000259" key="3">
    <source>
        <dbReference type="Pfam" id="PF13439"/>
    </source>
</evidence>
<protein>
    <submittedName>
        <fullName evidence="4">Glycosyltransferase</fullName>
    </submittedName>
</protein>
<name>A0A412TM95_9BACT</name>
<evidence type="ECO:0000259" key="2">
    <source>
        <dbReference type="Pfam" id="PF00534"/>
    </source>
</evidence>
<organism evidence="4 5">
    <name type="scientific">Odoribacter splanchnicus</name>
    <dbReference type="NCBI Taxonomy" id="28118"/>
    <lineage>
        <taxon>Bacteria</taxon>
        <taxon>Pseudomonadati</taxon>
        <taxon>Bacteroidota</taxon>
        <taxon>Bacteroidia</taxon>
        <taxon>Bacteroidales</taxon>
        <taxon>Odoribacteraceae</taxon>
        <taxon>Odoribacter</taxon>
    </lineage>
</organism>
<dbReference type="InterPro" id="IPR028098">
    <property type="entry name" value="Glyco_trans_4-like_N"/>
</dbReference>
<dbReference type="Pfam" id="PF00534">
    <property type="entry name" value="Glycos_transf_1"/>
    <property type="match status" value="1"/>
</dbReference>
<dbReference type="AlphaFoldDB" id="A0A412TM95"/>
<dbReference type="Pfam" id="PF13439">
    <property type="entry name" value="Glyco_transf_4"/>
    <property type="match status" value="1"/>
</dbReference>
<proteinExistence type="predicted"/>
<feature type="domain" description="Glycosyltransferase subfamily 4-like N-terminal" evidence="3">
    <location>
        <begin position="128"/>
        <end position="255"/>
    </location>
</feature>
<keyword evidence="1 4" id="KW-0808">Transferase</keyword>
<dbReference type="EMBL" id="QRYC01000024">
    <property type="protein sequence ID" value="RGU54905.1"/>
    <property type="molecule type" value="Genomic_DNA"/>
</dbReference>
<dbReference type="GO" id="GO:0016757">
    <property type="term" value="F:glycosyltransferase activity"/>
    <property type="evidence" value="ECO:0007669"/>
    <property type="project" value="InterPro"/>
</dbReference>
<reference evidence="4 5" key="1">
    <citation type="submission" date="2018-08" db="EMBL/GenBank/DDBJ databases">
        <title>A genome reference for cultivated species of the human gut microbiota.</title>
        <authorList>
            <person name="Zou Y."/>
            <person name="Xue W."/>
            <person name="Luo G."/>
        </authorList>
    </citation>
    <scope>NUCLEOTIDE SEQUENCE [LARGE SCALE GENOMIC DNA]</scope>
    <source>
        <strain evidence="4 5">AF16-14</strain>
    </source>
</reference>
<dbReference type="Gene3D" id="3.40.50.2000">
    <property type="entry name" value="Glycogen Phosphorylase B"/>
    <property type="match status" value="2"/>
</dbReference>
<dbReference type="SUPFAM" id="SSF53756">
    <property type="entry name" value="UDP-Glycosyltransferase/glycogen phosphorylase"/>
    <property type="match status" value="1"/>
</dbReference>
<dbReference type="PANTHER" id="PTHR46401:SF2">
    <property type="entry name" value="GLYCOSYLTRANSFERASE WBBK-RELATED"/>
    <property type="match status" value="1"/>
</dbReference>
<comment type="caution">
    <text evidence="4">The sequence shown here is derived from an EMBL/GenBank/DDBJ whole genome shotgun (WGS) entry which is preliminary data.</text>
</comment>
<evidence type="ECO:0000313" key="4">
    <source>
        <dbReference type="EMBL" id="RGU54905.1"/>
    </source>
</evidence>